<sequence length="346" mass="38166">MPRKRKAESVSPADNSVVDSADTEVRRSRRISAKDISREVRRREVEEEDSSSPGMDRSVSPDHSSISTVFEGDGVVQHAVEGLAKLQRNLQREARRRKREVQQSNVPTRPESLEPGKPPGSPGGASTVVPRMRKMPTDPGPAPQDGAEKGGYEATAATAEGKQREAEFTSMEDDKGADVGAARPPAVNSSYLPLPWKGRLGYACLNTYLRTANPPVFSSRTCRTASILEHRHPLRDPSMPEHATKNRPDKTQEAVEELGHKFVQNLGLANARDIVKMIRWNDKYGIKFMRLSSEMFPFASHLEYGYRLAPFASEVLAEAGKVIAELGHRVTMHPGQVRSFPSSSTS</sequence>
<evidence type="ECO:0000256" key="3">
    <source>
        <dbReference type="SAM" id="MobiDB-lite"/>
    </source>
</evidence>
<dbReference type="Pfam" id="PF03851">
    <property type="entry name" value="UvdE"/>
    <property type="match status" value="1"/>
</dbReference>
<dbReference type="NCBIfam" id="TIGR00629">
    <property type="entry name" value="uvde"/>
    <property type="match status" value="1"/>
</dbReference>
<protein>
    <submittedName>
        <fullName evidence="4">Uncharacterized protein</fullName>
    </submittedName>
</protein>
<evidence type="ECO:0000256" key="2">
    <source>
        <dbReference type="ARBA" id="ARBA00023204"/>
    </source>
</evidence>
<evidence type="ECO:0000256" key="1">
    <source>
        <dbReference type="ARBA" id="ARBA00022763"/>
    </source>
</evidence>
<reference evidence="4 5" key="1">
    <citation type="journal article" date="2024" name="Commun. Biol.">
        <title>Comparative genomic analysis of thermophilic fungi reveals convergent evolutionary adaptations and gene losses.</title>
        <authorList>
            <person name="Steindorff A.S."/>
            <person name="Aguilar-Pontes M.V."/>
            <person name="Robinson A.J."/>
            <person name="Andreopoulos B."/>
            <person name="LaButti K."/>
            <person name="Kuo A."/>
            <person name="Mondo S."/>
            <person name="Riley R."/>
            <person name="Otillar R."/>
            <person name="Haridas S."/>
            <person name="Lipzen A."/>
            <person name="Grimwood J."/>
            <person name="Schmutz J."/>
            <person name="Clum A."/>
            <person name="Reid I.D."/>
            <person name="Moisan M.C."/>
            <person name="Butler G."/>
            <person name="Nguyen T.T.M."/>
            <person name="Dewar K."/>
            <person name="Conant G."/>
            <person name="Drula E."/>
            <person name="Henrissat B."/>
            <person name="Hansel C."/>
            <person name="Singer S."/>
            <person name="Hutchinson M.I."/>
            <person name="de Vries R.P."/>
            <person name="Natvig D.O."/>
            <person name="Powell A.J."/>
            <person name="Tsang A."/>
            <person name="Grigoriev I.V."/>
        </authorList>
    </citation>
    <scope>NUCLEOTIDE SEQUENCE [LARGE SCALE GENOMIC DNA]</scope>
    <source>
        <strain evidence="4 5">ATCC 24622</strain>
    </source>
</reference>
<keyword evidence="1" id="KW-0227">DNA damage</keyword>
<name>A0ABR3W8C5_9PEZI</name>
<dbReference type="Proteomes" id="UP001586593">
    <property type="component" value="Unassembled WGS sequence"/>
</dbReference>
<feature type="compositionally biased region" description="Basic and acidic residues" evidence="3">
    <location>
        <begin position="161"/>
        <end position="177"/>
    </location>
</feature>
<accession>A0ABR3W8C5</accession>
<dbReference type="PANTHER" id="PTHR31290">
    <property type="entry name" value="UV-DAMAGE ENDONUCLEASE"/>
    <property type="match status" value="1"/>
</dbReference>
<keyword evidence="2" id="KW-0234">DNA repair</keyword>
<dbReference type="PANTHER" id="PTHR31290:SF5">
    <property type="entry name" value="UV-DAMAGE ENDONUCLEASE"/>
    <property type="match status" value="1"/>
</dbReference>
<dbReference type="InterPro" id="IPR004601">
    <property type="entry name" value="UvdE"/>
</dbReference>
<evidence type="ECO:0000313" key="5">
    <source>
        <dbReference type="Proteomes" id="UP001586593"/>
    </source>
</evidence>
<organism evidence="4 5">
    <name type="scientific">Phialemonium thermophilum</name>
    <dbReference type="NCBI Taxonomy" id="223376"/>
    <lineage>
        <taxon>Eukaryota</taxon>
        <taxon>Fungi</taxon>
        <taxon>Dikarya</taxon>
        <taxon>Ascomycota</taxon>
        <taxon>Pezizomycotina</taxon>
        <taxon>Sordariomycetes</taxon>
        <taxon>Sordariomycetidae</taxon>
        <taxon>Cephalothecales</taxon>
        <taxon>Cephalothecaceae</taxon>
        <taxon>Phialemonium</taxon>
    </lineage>
</organism>
<feature type="region of interest" description="Disordered" evidence="3">
    <location>
        <begin position="90"/>
        <end position="183"/>
    </location>
</feature>
<comment type="caution">
    <text evidence="4">The sequence shown here is derived from an EMBL/GenBank/DDBJ whole genome shotgun (WGS) entry which is preliminary data.</text>
</comment>
<feature type="compositionally biased region" description="Basic and acidic residues" evidence="3">
    <location>
        <begin position="32"/>
        <end position="45"/>
    </location>
</feature>
<proteinExistence type="predicted"/>
<gene>
    <name evidence="4" type="ORF">VTK73DRAFT_8517</name>
</gene>
<dbReference type="EMBL" id="JAZHXJ010000619">
    <property type="protein sequence ID" value="KAL1855752.1"/>
    <property type="molecule type" value="Genomic_DNA"/>
</dbReference>
<keyword evidence="5" id="KW-1185">Reference proteome</keyword>
<evidence type="ECO:0000313" key="4">
    <source>
        <dbReference type="EMBL" id="KAL1855752.1"/>
    </source>
</evidence>
<dbReference type="Gene3D" id="3.20.20.150">
    <property type="entry name" value="Divalent-metal-dependent TIM barrel enzymes"/>
    <property type="match status" value="1"/>
</dbReference>
<feature type="region of interest" description="Disordered" evidence="3">
    <location>
        <begin position="1"/>
        <end position="71"/>
    </location>
</feature>